<dbReference type="AlphaFoldDB" id="A0A0K2U5G6"/>
<dbReference type="EMBL" id="HACA01015929">
    <property type="protein sequence ID" value="CDW33290.1"/>
    <property type="molecule type" value="Transcribed_RNA"/>
</dbReference>
<reference evidence="1" key="1">
    <citation type="submission" date="2014-05" db="EMBL/GenBank/DDBJ databases">
        <authorList>
            <person name="Chronopoulou M."/>
        </authorList>
    </citation>
    <scope>NUCLEOTIDE SEQUENCE</scope>
    <source>
        <tissue evidence="1">Whole organism</tissue>
    </source>
</reference>
<protein>
    <submittedName>
        <fullName evidence="1">Uncharacterized protein</fullName>
    </submittedName>
</protein>
<sequence length="82" mass="9474">IIQIIFLLAPSFIFGTLSLFIICEKDLCHLCLFVYTEDGTITHIYRYTYIYVCNKNSAFVTNNNTTSTLRVSQGKKCTYIFI</sequence>
<proteinExistence type="predicted"/>
<name>A0A0K2U5G6_LEPSM</name>
<feature type="non-terminal residue" evidence="1">
    <location>
        <position position="1"/>
    </location>
</feature>
<evidence type="ECO:0000313" key="1">
    <source>
        <dbReference type="EMBL" id="CDW33290.1"/>
    </source>
</evidence>
<accession>A0A0K2U5G6</accession>
<organism evidence="1">
    <name type="scientific">Lepeophtheirus salmonis</name>
    <name type="common">Salmon louse</name>
    <name type="synonym">Caligus salmonis</name>
    <dbReference type="NCBI Taxonomy" id="72036"/>
    <lineage>
        <taxon>Eukaryota</taxon>
        <taxon>Metazoa</taxon>
        <taxon>Ecdysozoa</taxon>
        <taxon>Arthropoda</taxon>
        <taxon>Crustacea</taxon>
        <taxon>Multicrustacea</taxon>
        <taxon>Hexanauplia</taxon>
        <taxon>Copepoda</taxon>
        <taxon>Siphonostomatoida</taxon>
        <taxon>Caligidae</taxon>
        <taxon>Lepeophtheirus</taxon>
    </lineage>
</organism>